<dbReference type="AlphaFoldDB" id="A0A9C9JZK7"/>
<gene>
    <name evidence="4" type="ORF">ENI34_01710</name>
</gene>
<evidence type="ECO:0000259" key="3">
    <source>
        <dbReference type="SMART" id="SM00563"/>
    </source>
</evidence>
<accession>A0A9C9JZK7</accession>
<reference evidence="4" key="1">
    <citation type="journal article" date="2020" name="mSystems">
        <title>Genome- and Community-Level Interaction Insights into Carbon Utilization and Element Cycling Functions of Hydrothermarchaeota in Hydrothermal Sediment.</title>
        <authorList>
            <person name="Zhou Z."/>
            <person name="Liu Y."/>
            <person name="Xu W."/>
            <person name="Pan J."/>
            <person name="Luo Z.H."/>
            <person name="Li M."/>
        </authorList>
    </citation>
    <scope>NUCLEOTIDE SEQUENCE</scope>
    <source>
        <strain evidence="4">HyVt-388</strain>
    </source>
</reference>
<sequence length="192" mass="21602">MSPKWFFSWIFAFPVMKLLTGLEICGRIPKKGAYIIASNHRSFLDPPLVGIAAAREVYFLAKMGLFEVSKAFSWLIKNYNAIPISGTRGLRTAARLLKSGNVVVIFPEGTRSKKGYMLPFNPGVGYLAINFKVPVIPAYITNSNKRFLSLVLRLHKLKIRFGAPVFPAGYQNTREDFERFAAKVREEVVKLA</sequence>
<dbReference type="Pfam" id="PF01553">
    <property type="entry name" value="Acyltransferase"/>
    <property type="match status" value="1"/>
</dbReference>
<dbReference type="GO" id="GO:0003841">
    <property type="term" value="F:1-acylglycerol-3-phosphate O-acyltransferase activity"/>
    <property type="evidence" value="ECO:0007669"/>
    <property type="project" value="TreeGrafter"/>
</dbReference>
<dbReference type="GO" id="GO:0006654">
    <property type="term" value="P:phosphatidic acid biosynthetic process"/>
    <property type="evidence" value="ECO:0007669"/>
    <property type="project" value="TreeGrafter"/>
</dbReference>
<proteinExistence type="predicted"/>
<keyword evidence="2 4" id="KW-0012">Acyltransferase</keyword>
<evidence type="ECO:0000256" key="1">
    <source>
        <dbReference type="ARBA" id="ARBA00022679"/>
    </source>
</evidence>
<keyword evidence="1" id="KW-0808">Transferase</keyword>
<dbReference type="PANTHER" id="PTHR10434:SF11">
    <property type="entry name" value="1-ACYL-SN-GLYCEROL-3-PHOSPHATE ACYLTRANSFERASE"/>
    <property type="match status" value="1"/>
</dbReference>
<protein>
    <submittedName>
        <fullName evidence="4">1-acyl-sn-glycerol-3-phosphate acyltransferase</fullName>
    </submittedName>
</protein>
<dbReference type="EMBL" id="DRIG01000022">
    <property type="protein sequence ID" value="HEC77844.1"/>
    <property type="molecule type" value="Genomic_DNA"/>
</dbReference>
<dbReference type="PANTHER" id="PTHR10434">
    <property type="entry name" value="1-ACYL-SN-GLYCEROL-3-PHOSPHATE ACYLTRANSFERASE"/>
    <property type="match status" value="1"/>
</dbReference>
<dbReference type="Proteomes" id="UP000885826">
    <property type="component" value="Unassembled WGS sequence"/>
</dbReference>
<name>A0A9C9JZK7_UNCW3</name>
<dbReference type="CDD" id="cd07989">
    <property type="entry name" value="LPLAT_AGPAT-like"/>
    <property type="match status" value="1"/>
</dbReference>
<dbReference type="InterPro" id="IPR002123">
    <property type="entry name" value="Plipid/glycerol_acylTrfase"/>
</dbReference>
<evidence type="ECO:0000313" key="5">
    <source>
        <dbReference type="Proteomes" id="UP000885826"/>
    </source>
</evidence>
<dbReference type="SUPFAM" id="SSF69593">
    <property type="entry name" value="Glycerol-3-phosphate (1)-acyltransferase"/>
    <property type="match status" value="1"/>
</dbReference>
<organism evidence="4 5">
    <name type="scientific">candidate division WOR-3 bacterium</name>
    <dbReference type="NCBI Taxonomy" id="2052148"/>
    <lineage>
        <taxon>Bacteria</taxon>
        <taxon>Bacteria division WOR-3</taxon>
    </lineage>
</organism>
<evidence type="ECO:0000313" key="4">
    <source>
        <dbReference type="EMBL" id="HEC77844.1"/>
    </source>
</evidence>
<comment type="caution">
    <text evidence="4">The sequence shown here is derived from an EMBL/GenBank/DDBJ whole genome shotgun (WGS) entry which is preliminary data.</text>
</comment>
<dbReference type="SMART" id="SM00563">
    <property type="entry name" value="PlsC"/>
    <property type="match status" value="1"/>
</dbReference>
<evidence type="ECO:0000256" key="2">
    <source>
        <dbReference type="ARBA" id="ARBA00023315"/>
    </source>
</evidence>
<feature type="domain" description="Phospholipid/glycerol acyltransferase" evidence="3">
    <location>
        <begin position="34"/>
        <end position="143"/>
    </location>
</feature>